<dbReference type="GO" id="GO:0006139">
    <property type="term" value="P:nucleobase-containing compound metabolic process"/>
    <property type="evidence" value="ECO:0007669"/>
    <property type="project" value="UniProtKB-ARBA"/>
</dbReference>
<reference evidence="2 3" key="1">
    <citation type="journal article" date="2015" name="Genome Biol. Evol.">
        <title>Phylogenomic analyses indicate that early fungi evolved digesting cell walls of algal ancestors of land plants.</title>
        <authorList>
            <person name="Chang Y."/>
            <person name="Wang S."/>
            <person name="Sekimoto S."/>
            <person name="Aerts A.L."/>
            <person name="Choi C."/>
            <person name="Clum A."/>
            <person name="LaButti K.M."/>
            <person name="Lindquist E.A."/>
            <person name="Yee Ngan C."/>
            <person name="Ohm R.A."/>
            <person name="Salamov A.A."/>
            <person name="Grigoriev I.V."/>
            <person name="Spatafora J.W."/>
            <person name="Berbee M.L."/>
        </authorList>
    </citation>
    <scope>NUCLEOTIDE SEQUENCE [LARGE SCALE GENOMIC DNA]</scope>
    <source>
        <strain evidence="2 3">NRRL 1564</strain>
    </source>
</reference>
<evidence type="ECO:0000313" key="2">
    <source>
        <dbReference type="EMBL" id="PIA15556.1"/>
    </source>
</evidence>
<evidence type="ECO:0000313" key="3">
    <source>
        <dbReference type="Proteomes" id="UP000242474"/>
    </source>
</evidence>
<dbReference type="Gene3D" id="3.40.140.10">
    <property type="entry name" value="Cytidine Deaminase, domain 2"/>
    <property type="match status" value="1"/>
</dbReference>
<dbReference type="InterPro" id="IPR016193">
    <property type="entry name" value="Cytidine_deaminase-like"/>
</dbReference>
<dbReference type="SUPFAM" id="SSF53927">
    <property type="entry name" value="Cytidine deaminase-like"/>
    <property type="match status" value="1"/>
</dbReference>
<name>A0A2G5B963_COERN</name>
<protein>
    <submittedName>
        <fullName evidence="2">Cytidine deaminase-like protein</fullName>
    </submittedName>
</protein>
<accession>A0A2G5B963</accession>
<dbReference type="PANTHER" id="PTHR11079">
    <property type="entry name" value="CYTOSINE DEAMINASE FAMILY MEMBER"/>
    <property type="match status" value="1"/>
</dbReference>
<proteinExistence type="predicted"/>
<dbReference type="GO" id="GO:0008835">
    <property type="term" value="F:diaminohydroxyphosphoribosylaminopyrimidine deaminase activity"/>
    <property type="evidence" value="ECO:0007669"/>
    <property type="project" value="TreeGrafter"/>
</dbReference>
<dbReference type="PANTHER" id="PTHR11079:SF162">
    <property type="entry name" value="RIBOFLAVIN BIOSYNTHESIS PROTEIN PYRD, CHLOROPLASTIC"/>
    <property type="match status" value="1"/>
</dbReference>
<dbReference type="PROSITE" id="PS51747">
    <property type="entry name" value="CYT_DCMP_DEAMINASES_2"/>
    <property type="match status" value="1"/>
</dbReference>
<feature type="domain" description="CMP/dCMP-type deaminase" evidence="1">
    <location>
        <begin position="24"/>
        <end position="139"/>
    </location>
</feature>
<dbReference type="AlphaFoldDB" id="A0A2G5B963"/>
<keyword evidence="3" id="KW-1185">Reference proteome</keyword>
<organism evidence="2 3">
    <name type="scientific">Coemansia reversa (strain ATCC 12441 / NRRL 1564)</name>
    <dbReference type="NCBI Taxonomy" id="763665"/>
    <lineage>
        <taxon>Eukaryota</taxon>
        <taxon>Fungi</taxon>
        <taxon>Fungi incertae sedis</taxon>
        <taxon>Zoopagomycota</taxon>
        <taxon>Kickxellomycotina</taxon>
        <taxon>Kickxellomycetes</taxon>
        <taxon>Kickxellales</taxon>
        <taxon>Kickxellaceae</taxon>
        <taxon>Coemansia</taxon>
    </lineage>
</organism>
<dbReference type="STRING" id="763665.A0A2G5B963"/>
<dbReference type="OrthoDB" id="252265at2759"/>
<gene>
    <name evidence="2" type="ORF">COEREDRAFT_81889</name>
</gene>
<dbReference type="EMBL" id="KZ303506">
    <property type="protein sequence ID" value="PIA15556.1"/>
    <property type="molecule type" value="Genomic_DNA"/>
</dbReference>
<dbReference type="InterPro" id="IPR002125">
    <property type="entry name" value="CMP_dCMP_dom"/>
</dbReference>
<sequence>MVEEPIVRGSFTVINRDDGSKQVEEYIEFMQLAIMQAKMAAPNDHTFNTGIMIVKNLQPISTGHSQDPHAPGLHAAANTIAKARHGPHAHLLVGSTMYTTMEPCSSLNVAKIPCTTHIINARIQKVVIGVKEPESFVNCKGVEVLRTAGIDVVHMKMLQEECLKTNIHLLT</sequence>
<dbReference type="Pfam" id="PF00383">
    <property type="entry name" value="dCMP_cyt_deam_1"/>
    <property type="match status" value="1"/>
</dbReference>
<dbReference type="Proteomes" id="UP000242474">
    <property type="component" value="Unassembled WGS sequence"/>
</dbReference>
<evidence type="ECO:0000259" key="1">
    <source>
        <dbReference type="PROSITE" id="PS51747"/>
    </source>
</evidence>